<evidence type="ECO:0000256" key="1">
    <source>
        <dbReference type="ARBA" id="ARBA00009437"/>
    </source>
</evidence>
<dbReference type="InterPro" id="IPR050176">
    <property type="entry name" value="LTTR"/>
</dbReference>
<dbReference type="GO" id="GO:0003677">
    <property type="term" value="F:DNA binding"/>
    <property type="evidence" value="ECO:0007669"/>
    <property type="project" value="UniProtKB-KW"/>
</dbReference>
<keyword evidence="3" id="KW-0238">DNA-binding</keyword>
<evidence type="ECO:0000256" key="2">
    <source>
        <dbReference type="ARBA" id="ARBA00023015"/>
    </source>
</evidence>
<dbReference type="AlphaFoldDB" id="A0A846QJZ6"/>
<dbReference type="PANTHER" id="PTHR30579">
    <property type="entry name" value="TRANSCRIPTIONAL REGULATOR"/>
    <property type="match status" value="1"/>
</dbReference>
<dbReference type="RefSeq" id="WP_167939907.1">
    <property type="nucleotide sequence ID" value="NZ_JAATJA010000001.1"/>
</dbReference>
<dbReference type="InterPro" id="IPR005119">
    <property type="entry name" value="LysR_subst-bd"/>
</dbReference>
<comment type="caution">
    <text evidence="6">The sequence shown here is derived from an EMBL/GenBank/DDBJ whole genome shotgun (WGS) entry which is preliminary data.</text>
</comment>
<accession>A0A846QJZ6</accession>
<feature type="domain" description="HTH lysR-type" evidence="5">
    <location>
        <begin position="2"/>
        <end position="58"/>
    </location>
</feature>
<sequence>MLDYKLLEALTVVVREQGFENAARVLHITQSAVSQRVKLLEERMGQALVVRGTPVTPTDAGRKLLRHFEQVKLLEEQTLAELSPELEEGPVTLSVGVHADSLATWFLEAVAPMAFRHGVLLDLVLEDQENTHQLLRRGEVVACVGTHPTPVQGGRTEYLGRMRYVLVAAPDFAQRWFGGGVTAAKLTRAPAVIFNRKDELHFRFLEKHYGLTLGDTPFHIMPSSEAFVEATMRGMAYTLVPELQVLDELDEGMLVNIAPDRTIELKLHWHTWGLKVDMVDRLTELVVRHARKVLPQ</sequence>
<comment type="similarity">
    <text evidence="1">Belongs to the LysR transcriptional regulatory family.</text>
</comment>
<dbReference type="Pfam" id="PF03466">
    <property type="entry name" value="LysR_substrate"/>
    <property type="match status" value="1"/>
</dbReference>
<protein>
    <submittedName>
        <fullName evidence="6">LysR family transcriptional regulator (Chromosome initiation inhibitor)</fullName>
    </submittedName>
</protein>
<dbReference type="NCBIfam" id="TIGR03298">
    <property type="entry name" value="argP"/>
    <property type="match status" value="1"/>
</dbReference>
<evidence type="ECO:0000313" key="6">
    <source>
        <dbReference type="EMBL" id="NJB66802.1"/>
    </source>
</evidence>
<keyword evidence="7" id="KW-1185">Reference proteome</keyword>
<dbReference type="NCBIfam" id="NF009888">
    <property type="entry name" value="PRK13348.1"/>
    <property type="match status" value="1"/>
</dbReference>
<dbReference type="InterPro" id="IPR036390">
    <property type="entry name" value="WH_DNA-bd_sf"/>
</dbReference>
<evidence type="ECO:0000313" key="7">
    <source>
        <dbReference type="Proteomes" id="UP000580856"/>
    </source>
</evidence>
<dbReference type="InterPro" id="IPR017685">
    <property type="entry name" value="ArgP"/>
</dbReference>
<dbReference type="PROSITE" id="PS50931">
    <property type="entry name" value="HTH_LYSR"/>
    <property type="match status" value="1"/>
</dbReference>
<organism evidence="6 7">
    <name type="scientific">Desulfobaculum xiamenense</name>
    <dbReference type="NCBI Taxonomy" id="995050"/>
    <lineage>
        <taxon>Bacteria</taxon>
        <taxon>Pseudomonadati</taxon>
        <taxon>Thermodesulfobacteriota</taxon>
        <taxon>Desulfovibrionia</taxon>
        <taxon>Desulfovibrionales</taxon>
        <taxon>Desulfovibrionaceae</taxon>
        <taxon>Desulfobaculum</taxon>
    </lineage>
</organism>
<name>A0A846QJZ6_9BACT</name>
<dbReference type="SUPFAM" id="SSF53850">
    <property type="entry name" value="Periplasmic binding protein-like II"/>
    <property type="match status" value="1"/>
</dbReference>
<keyword evidence="2" id="KW-0805">Transcription regulation</keyword>
<dbReference type="PRINTS" id="PR00039">
    <property type="entry name" value="HTHLYSR"/>
</dbReference>
<evidence type="ECO:0000256" key="3">
    <source>
        <dbReference type="ARBA" id="ARBA00023125"/>
    </source>
</evidence>
<dbReference type="NCBIfam" id="NF002964">
    <property type="entry name" value="PRK03635.1"/>
    <property type="match status" value="1"/>
</dbReference>
<dbReference type="Pfam" id="PF00126">
    <property type="entry name" value="HTH_1"/>
    <property type="match status" value="1"/>
</dbReference>
<dbReference type="Gene3D" id="3.40.190.290">
    <property type="match status" value="1"/>
</dbReference>
<dbReference type="InterPro" id="IPR036388">
    <property type="entry name" value="WH-like_DNA-bd_sf"/>
</dbReference>
<dbReference type="InterPro" id="IPR000847">
    <property type="entry name" value="LysR_HTH_N"/>
</dbReference>
<dbReference type="SUPFAM" id="SSF46785">
    <property type="entry name" value="Winged helix' DNA-binding domain"/>
    <property type="match status" value="1"/>
</dbReference>
<reference evidence="6 7" key="1">
    <citation type="submission" date="2020-03" db="EMBL/GenBank/DDBJ databases">
        <title>Genomic Encyclopedia of Type Strains, Phase IV (KMG-IV): sequencing the most valuable type-strain genomes for metagenomic binning, comparative biology and taxonomic classification.</title>
        <authorList>
            <person name="Goeker M."/>
        </authorList>
    </citation>
    <scope>NUCLEOTIDE SEQUENCE [LARGE SCALE GENOMIC DNA]</scope>
    <source>
        <strain evidence="6 7">DSM 24233</strain>
    </source>
</reference>
<dbReference type="GO" id="GO:0003700">
    <property type="term" value="F:DNA-binding transcription factor activity"/>
    <property type="evidence" value="ECO:0007669"/>
    <property type="project" value="InterPro"/>
</dbReference>
<evidence type="ECO:0000256" key="4">
    <source>
        <dbReference type="ARBA" id="ARBA00023163"/>
    </source>
</evidence>
<proteinExistence type="inferred from homology"/>
<gene>
    <name evidence="6" type="ORF">GGQ74_000442</name>
</gene>
<dbReference type="PANTHER" id="PTHR30579:SF2">
    <property type="entry name" value="HTH-TYPE TRANSCRIPTIONAL REGULATOR ARGP"/>
    <property type="match status" value="1"/>
</dbReference>
<evidence type="ECO:0000259" key="5">
    <source>
        <dbReference type="PROSITE" id="PS50931"/>
    </source>
</evidence>
<dbReference type="Gene3D" id="1.10.10.10">
    <property type="entry name" value="Winged helix-like DNA-binding domain superfamily/Winged helix DNA-binding domain"/>
    <property type="match status" value="1"/>
</dbReference>
<dbReference type="EMBL" id="JAATJA010000001">
    <property type="protein sequence ID" value="NJB66802.1"/>
    <property type="molecule type" value="Genomic_DNA"/>
</dbReference>
<dbReference type="Proteomes" id="UP000580856">
    <property type="component" value="Unassembled WGS sequence"/>
</dbReference>
<keyword evidence="4" id="KW-0804">Transcription</keyword>